<sequence length="187" mass="21283">MCAPPLRRSVKLYDMEGLSRVLSRIIGNNLCCIAIVLPTQRAEQTDRLNNPYFLADMLYEAWQKPGWVDGDMSPDLFPPKSRTQNDRERQRAAFSTATETLVADSMLLQCKSFGTPIKKARRMSISNWPDKRKRDAQENVDAVTSETRVDHRPAKKAKTMDQDAEKLSKKAKTSKISKKKASRKPLL</sequence>
<dbReference type="Proteomes" id="UP000703269">
    <property type="component" value="Unassembled WGS sequence"/>
</dbReference>
<evidence type="ECO:0000313" key="2">
    <source>
        <dbReference type="EMBL" id="GJE92090.1"/>
    </source>
</evidence>
<feature type="compositionally biased region" description="Basic and acidic residues" evidence="1">
    <location>
        <begin position="147"/>
        <end position="168"/>
    </location>
</feature>
<reference evidence="2 3" key="1">
    <citation type="submission" date="2021-08" db="EMBL/GenBank/DDBJ databases">
        <title>Draft Genome Sequence of Phanerochaete sordida strain YK-624.</title>
        <authorList>
            <person name="Mori T."/>
            <person name="Dohra H."/>
            <person name="Suzuki T."/>
            <person name="Kawagishi H."/>
            <person name="Hirai H."/>
        </authorList>
    </citation>
    <scope>NUCLEOTIDE SEQUENCE [LARGE SCALE GENOMIC DNA]</scope>
    <source>
        <strain evidence="2 3">YK-624</strain>
    </source>
</reference>
<proteinExistence type="predicted"/>
<dbReference type="AlphaFoldDB" id="A0A9P3GCE1"/>
<name>A0A9P3GCE1_9APHY</name>
<evidence type="ECO:0000313" key="3">
    <source>
        <dbReference type="Proteomes" id="UP000703269"/>
    </source>
</evidence>
<dbReference type="EMBL" id="BPQB01000024">
    <property type="protein sequence ID" value="GJE92090.1"/>
    <property type="molecule type" value="Genomic_DNA"/>
</dbReference>
<feature type="compositionally biased region" description="Basic residues" evidence="1">
    <location>
        <begin position="169"/>
        <end position="187"/>
    </location>
</feature>
<keyword evidence="3" id="KW-1185">Reference proteome</keyword>
<comment type="caution">
    <text evidence="2">The sequence shown here is derived from an EMBL/GenBank/DDBJ whole genome shotgun (WGS) entry which is preliminary data.</text>
</comment>
<accession>A0A9P3GCE1</accession>
<protein>
    <submittedName>
        <fullName evidence="2">Uncharacterized protein</fullName>
    </submittedName>
</protein>
<evidence type="ECO:0000256" key="1">
    <source>
        <dbReference type="SAM" id="MobiDB-lite"/>
    </source>
</evidence>
<gene>
    <name evidence="2" type="ORF">PsYK624_082430</name>
</gene>
<feature type="region of interest" description="Disordered" evidence="1">
    <location>
        <begin position="124"/>
        <end position="187"/>
    </location>
</feature>
<organism evidence="2 3">
    <name type="scientific">Phanerochaete sordida</name>
    <dbReference type="NCBI Taxonomy" id="48140"/>
    <lineage>
        <taxon>Eukaryota</taxon>
        <taxon>Fungi</taxon>
        <taxon>Dikarya</taxon>
        <taxon>Basidiomycota</taxon>
        <taxon>Agaricomycotina</taxon>
        <taxon>Agaricomycetes</taxon>
        <taxon>Polyporales</taxon>
        <taxon>Phanerochaetaceae</taxon>
        <taxon>Phanerochaete</taxon>
    </lineage>
</organism>